<organism evidence="1 2">
    <name type="scientific">Botrytis fragariae</name>
    <dbReference type="NCBI Taxonomy" id="1964551"/>
    <lineage>
        <taxon>Eukaryota</taxon>
        <taxon>Fungi</taxon>
        <taxon>Dikarya</taxon>
        <taxon>Ascomycota</taxon>
        <taxon>Pezizomycotina</taxon>
        <taxon>Leotiomycetes</taxon>
        <taxon>Helotiales</taxon>
        <taxon>Sclerotiniaceae</taxon>
        <taxon>Botrytis</taxon>
    </lineage>
</organism>
<accession>A0A8H6AVV4</accession>
<evidence type="ECO:0000313" key="1">
    <source>
        <dbReference type="EMBL" id="KAF5874375.1"/>
    </source>
</evidence>
<dbReference type="Proteomes" id="UP000531561">
    <property type="component" value="Unassembled WGS sequence"/>
</dbReference>
<proteinExistence type="predicted"/>
<dbReference type="EMBL" id="JABFCT010000007">
    <property type="protein sequence ID" value="KAF5874375.1"/>
    <property type="molecule type" value="Genomic_DNA"/>
</dbReference>
<gene>
    <name evidence="1" type="ORF">Bfra_004380</name>
</gene>
<evidence type="ECO:0000313" key="2">
    <source>
        <dbReference type="Proteomes" id="UP000531561"/>
    </source>
</evidence>
<sequence length="67" mass="7490">MSLVNSSSSSATLPLIKAKITITHLARLPERASIELFNLRTALEEHISLGVLDDRCPLRNTRNEIVY</sequence>
<protein>
    <submittedName>
        <fullName evidence="1">Uncharacterized protein</fullName>
    </submittedName>
</protein>
<dbReference type="AlphaFoldDB" id="A0A8H6AVV4"/>
<keyword evidence="2" id="KW-1185">Reference proteome</keyword>
<comment type="caution">
    <text evidence="1">The sequence shown here is derived from an EMBL/GenBank/DDBJ whole genome shotgun (WGS) entry which is preliminary data.</text>
</comment>
<reference evidence="1 2" key="1">
    <citation type="journal article" date="2020" name="Phytopathology">
        <title>A high-quality genome resource of Botrytis fragariae, a new and rapidly spreading fungal pathogen causing strawberry gray mold in the U.S.A.</title>
        <authorList>
            <person name="Wu Y."/>
            <person name="Saski C.A."/>
            <person name="Schnabel G."/>
            <person name="Xiao S."/>
            <person name="Hu M."/>
        </authorList>
    </citation>
    <scope>NUCLEOTIDE SEQUENCE [LARGE SCALE GENOMIC DNA]</scope>
    <source>
        <strain evidence="1 2">BVB16</strain>
    </source>
</reference>
<dbReference type="GeneID" id="59258479"/>
<name>A0A8H6AVV4_9HELO</name>
<dbReference type="RefSeq" id="XP_037193321.1">
    <property type="nucleotide sequence ID" value="XM_037334787.1"/>
</dbReference>